<dbReference type="Proteomes" id="UP000230407">
    <property type="component" value="Unassembled WGS sequence"/>
</dbReference>
<proteinExistence type="predicted"/>
<dbReference type="InterPro" id="IPR016032">
    <property type="entry name" value="Sig_transdc_resp-reg_C-effctor"/>
</dbReference>
<name>A0A2M8LXZ6_9ACTN</name>
<feature type="domain" description="HTH luxR-type" evidence="1">
    <location>
        <begin position="265"/>
        <end position="322"/>
    </location>
</feature>
<organism evidence="2 3">
    <name type="scientific">Streptomyces carminius</name>
    <dbReference type="NCBI Taxonomy" id="2665496"/>
    <lineage>
        <taxon>Bacteria</taxon>
        <taxon>Bacillati</taxon>
        <taxon>Actinomycetota</taxon>
        <taxon>Actinomycetes</taxon>
        <taxon>Kitasatosporales</taxon>
        <taxon>Streptomycetaceae</taxon>
        <taxon>Streptomyces</taxon>
    </lineage>
</organism>
<dbReference type="PANTHER" id="PTHR34293">
    <property type="entry name" value="HTH-TYPE TRANSCRIPTIONAL REGULATOR TRMBL2"/>
    <property type="match status" value="1"/>
</dbReference>
<dbReference type="EMBL" id="PGGW01000056">
    <property type="protein sequence ID" value="PJE96794.1"/>
    <property type="molecule type" value="Genomic_DNA"/>
</dbReference>
<dbReference type="GO" id="GO:0006355">
    <property type="term" value="P:regulation of DNA-templated transcription"/>
    <property type="evidence" value="ECO:0007669"/>
    <property type="project" value="InterPro"/>
</dbReference>
<comment type="caution">
    <text evidence="2">The sequence shown here is derived from an EMBL/GenBank/DDBJ whole genome shotgun (WGS) entry which is preliminary data.</text>
</comment>
<dbReference type="GO" id="GO:0003677">
    <property type="term" value="F:DNA binding"/>
    <property type="evidence" value="ECO:0007669"/>
    <property type="project" value="InterPro"/>
</dbReference>
<reference evidence="2 3" key="1">
    <citation type="submission" date="2017-11" db="EMBL/GenBank/DDBJ databases">
        <title>Streptomyces carmine sp. nov., a novel actinomycete isolated from Sophora alopecuroides in Xinjiang, China.</title>
        <authorList>
            <person name="Wang Y."/>
            <person name="Luo X."/>
            <person name="Wan C."/>
            <person name="Zhang L."/>
        </authorList>
    </citation>
    <scope>NUCLEOTIDE SEQUENCE [LARGE SCALE GENOMIC DNA]</scope>
    <source>
        <strain evidence="2 3">TRM SA0054</strain>
    </source>
</reference>
<evidence type="ECO:0000259" key="1">
    <source>
        <dbReference type="SMART" id="SM00421"/>
    </source>
</evidence>
<dbReference type="InterPro" id="IPR000792">
    <property type="entry name" value="Tscrpt_reg_LuxR_C"/>
</dbReference>
<evidence type="ECO:0000313" key="3">
    <source>
        <dbReference type="Proteomes" id="UP000230407"/>
    </source>
</evidence>
<dbReference type="AlphaFoldDB" id="A0A2M8LXZ6"/>
<dbReference type="SUPFAM" id="SSF46785">
    <property type="entry name" value="Winged helix' DNA-binding domain"/>
    <property type="match status" value="1"/>
</dbReference>
<dbReference type="InterPro" id="IPR036388">
    <property type="entry name" value="WH-like_DNA-bd_sf"/>
</dbReference>
<protein>
    <submittedName>
        <fullName evidence="2">Helix-turn-helix transcriptional regulator</fullName>
    </submittedName>
</protein>
<keyword evidence="3" id="KW-1185">Reference proteome</keyword>
<sequence>MSVLGISAEEEETYRHFLRHPGTPADDIHLRIHTDQDTVRRCLDRLLELGLLRHEPDSGSVVPADPETAVTLLTDLRLRELYEELQRVTRSRHIVDALLAEQGPRAAAQQGVEQLGDLRRIRSRIDDLAFFARDEILSVEPYTELSPANIDHARPLDMRCLRRGVRIRSVVLRKALDHRPTRDYLRELVSHGAEVRVAEDVSERILVYDRRTALVPLDPADTSRGALLAHESGLVANIIALFDKIWDQAEDLLSVVGEDGRDREEYVPSGVERRVLDLMVSVGKDEVGARELGVSVRTYRRHVADLMRVLGAASRAQAALLARERGWI</sequence>
<dbReference type="InterPro" id="IPR036390">
    <property type="entry name" value="WH_DNA-bd_sf"/>
</dbReference>
<evidence type="ECO:0000313" key="2">
    <source>
        <dbReference type="EMBL" id="PJE96794.1"/>
    </source>
</evidence>
<accession>A0A2M8LXZ6</accession>
<dbReference type="SUPFAM" id="SSF46894">
    <property type="entry name" value="C-terminal effector domain of the bipartite response regulators"/>
    <property type="match status" value="1"/>
</dbReference>
<gene>
    <name evidence="2" type="ORF">CUT44_15850</name>
</gene>
<dbReference type="Gene3D" id="1.10.10.10">
    <property type="entry name" value="Winged helix-like DNA-binding domain superfamily/Winged helix DNA-binding domain"/>
    <property type="match status" value="2"/>
</dbReference>
<dbReference type="PANTHER" id="PTHR34293:SF1">
    <property type="entry name" value="HTH-TYPE TRANSCRIPTIONAL REGULATOR TRMBL2"/>
    <property type="match status" value="1"/>
</dbReference>
<dbReference type="SMART" id="SM00421">
    <property type="entry name" value="HTH_LUXR"/>
    <property type="match status" value="1"/>
</dbReference>
<dbReference type="InterPro" id="IPR051797">
    <property type="entry name" value="TrmB-like"/>
</dbReference>